<protein>
    <submittedName>
        <fullName evidence="3">Glycosyltransferase</fullName>
        <ecNumber evidence="3">2.4.-.-</ecNumber>
    </submittedName>
</protein>
<dbReference type="Pfam" id="PF00534">
    <property type="entry name" value="Glycos_transf_1"/>
    <property type="match status" value="1"/>
</dbReference>
<dbReference type="InterPro" id="IPR001296">
    <property type="entry name" value="Glyco_trans_1"/>
</dbReference>
<feature type="region of interest" description="Disordered" evidence="1">
    <location>
        <begin position="448"/>
        <end position="468"/>
    </location>
</feature>
<reference evidence="3" key="1">
    <citation type="submission" date="2021-07" db="EMBL/GenBank/DDBJ databases">
        <title>Pseudohoeflea marina sp. nov. a polyhydroxyalcanoate-producing bacterium.</title>
        <authorList>
            <person name="Zheng W."/>
            <person name="Yu S."/>
            <person name="Huang Y."/>
        </authorList>
    </citation>
    <scope>NUCLEOTIDE SEQUENCE</scope>
    <source>
        <strain evidence="3">DP4N28-3</strain>
    </source>
</reference>
<dbReference type="Proteomes" id="UP001430804">
    <property type="component" value="Unassembled WGS sequence"/>
</dbReference>
<organism evidence="3 4">
    <name type="scientific">Pseudohoeflea coraliihabitans</name>
    <dbReference type="NCBI Taxonomy" id="2860393"/>
    <lineage>
        <taxon>Bacteria</taxon>
        <taxon>Pseudomonadati</taxon>
        <taxon>Pseudomonadota</taxon>
        <taxon>Alphaproteobacteria</taxon>
        <taxon>Hyphomicrobiales</taxon>
        <taxon>Rhizobiaceae</taxon>
        <taxon>Pseudohoeflea</taxon>
    </lineage>
</organism>
<name>A0ABS6WLR9_9HYPH</name>
<sequence length="468" mass="52133">MKRCIYLDVTGLIAWGPAPPTGIQRVERSLLHAAADYPDVRPAYVTRKPPRLVPLGPSALSQLRGLLAPRPDAISLNDRLGQLWQYYILNRPVIRNETARELARIALASNQQKGTAYQTLKAVFRFLLLIDKALQMLLALLPFRAAAARSEEDGVALLCFETARRTGGDIRLPPAVRPAFLIYDLMPVRQPELSMGHRTEMMGHLLRRVIARSDILITISQTVRADLEDFEKNACDAPSRRRAKAIQLGSSAVNHDAATTPIAELENKRFALFCSSIETKKSHHVLVAAWEQLIAELGPEAVPYLAFIGRRDTAYERLTKALDENPAARRRTVLLHDVDDSGLRWAYRNAALGLFASSFEGWGLGVSESLAYGLPVIHSPHPALREAAQDLMPCPAEDTPECWADTLRPYLRDPERIAVLKARIAQDYRPRAPDEFARQLFDHLRTVSLTPDADEKPPVSAGMRSDAD</sequence>
<dbReference type="PANTHER" id="PTHR46401">
    <property type="entry name" value="GLYCOSYLTRANSFERASE WBBK-RELATED"/>
    <property type="match status" value="1"/>
</dbReference>
<feature type="domain" description="Glycosyl transferase family 1" evidence="2">
    <location>
        <begin position="265"/>
        <end position="415"/>
    </location>
</feature>
<dbReference type="EC" id="2.4.-.-" evidence="3"/>
<proteinExistence type="predicted"/>
<accession>A0ABS6WLR9</accession>
<dbReference type="GO" id="GO:0016757">
    <property type="term" value="F:glycosyltransferase activity"/>
    <property type="evidence" value="ECO:0007669"/>
    <property type="project" value="UniProtKB-KW"/>
</dbReference>
<keyword evidence="4" id="KW-1185">Reference proteome</keyword>
<dbReference type="EMBL" id="JAHWQX010000001">
    <property type="protein sequence ID" value="MBW3096075.1"/>
    <property type="molecule type" value="Genomic_DNA"/>
</dbReference>
<evidence type="ECO:0000313" key="4">
    <source>
        <dbReference type="Proteomes" id="UP001430804"/>
    </source>
</evidence>
<dbReference type="PANTHER" id="PTHR46401:SF9">
    <property type="entry name" value="MANNOSYLTRANSFERASE A"/>
    <property type="match status" value="1"/>
</dbReference>
<gene>
    <name evidence="3" type="ORF">KY465_02150</name>
</gene>
<dbReference type="RefSeq" id="WP_219157955.1">
    <property type="nucleotide sequence ID" value="NZ_JAHWQX010000001.1"/>
</dbReference>
<keyword evidence="3" id="KW-0328">Glycosyltransferase</keyword>
<keyword evidence="3" id="KW-0808">Transferase</keyword>
<evidence type="ECO:0000313" key="3">
    <source>
        <dbReference type="EMBL" id="MBW3096075.1"/>
    </source>
</evidence>
<evidence type="ECO:0000259" key="2">
    <source>
        <dbReference type="Pfam" id="PF00534"/>
    </source>
</evidence>
<evidence type="ECO:0000256" key="1">
    <source>
        <dbReference type="SAM" id="MobiDB-lite"/>
    </source>
</evidence>
<comment type="caution">
    <text evidence="3">The sequence shown here is derived from an EMBL/GenBank/DDBJ whole genome shotgun (WGS) entry which is preliminary data.</text>
</comment>